<dbReference type="EMBL" id="JBITYG010000014">
    <property type="protein sequence ID" value="MFI9105838.1"/>
    <property type="molecule type" value="Genomic_DNA"/>
</dbReference>
<evidence type="ECO:0000256" key="5">
    <source>
        <dbReference type="SAM" id="MobiDB-lite"/>
    </source>
</evidence>
<dbReference type="Pfam" id="PF01152">
    <property type="entry name" value="Bac_globin"/>
    <property type="match status" value="1"/>
</dbReference>
<gene>
    <name evidence="6" type="ORF">ACIGXA_35570</name>
</gene>
<keyword evidence="3" id="KW-0479">Metal-binding</keyword>
<dbReference type="CDD" id="cd14775">
    <property type="entry name" value="TrHb2_O-like"/>
    <property type="match status" value="1"/>
</dbReference>
<dbReference type="SUPFAM" id="SSF46458">
    <property type="entry name" value="Globin-like"/>
    <property type="match status" value="1"/>
</dbReference>
<protein>
    <submittedName>
        <fullName evidence="6">Group II truncated hemoglobin</fullName>
    </submittedName>
</protein>
<dbReference type="RefSeq" id="WP_399656842.1">
    <property type="nucleotide sequence ID" value="NZ_JBITYG010000014.1"/>
</dbReference>
<comment type="caution">
    <text evidence="6">The sequence shown here is derived from an EMBL/GenBank/DDBJ whole genome shotgun (WGS) entry which is preliminary data.</text>
</comment>
<dbReference type="InterPro" id="IPR009050">
    <property type="entry name" value="Globin-like_sf"/>
</dbReference>
<feature type="region of interest" description="Disordered" evidence="5">
    <location>
        <begin position="140"/>
        <end position="163"/>
    </location>
</feature>
<sequence length="163" mass="17653">MSARAAASGGTDEGAERGGFYEALGGIDGLRRLTESFYVVVRADPLLAPVFAHFTPTHVEHVAVWMSEVFGGPAGYTAELGGHPGLIRNHLGLSITEEQRARWAELMIATATKELPDDELLQQRFAEYIEWGTRIARSVSQPGVEPGNPGPVPQWGWDGLKKA</sequence>
<reference evidence="6 7" key="1">
    <citation type="submission" date="2024-10" db="EMBL/GenBank/DDBJ databases">
        <title>The Natural Products Discovery Center: Release of the First 8490 Sequenced Strains for Exploring Actinobacteria Biosynthetic Diversity.</title>
        <authorList>
            <person name="Kalkreuter E."/>
            <person name="Kautsar S.A."/>
            <person name="Yang D."/>
            <person name="Bader C.D."/>
            <person name="Teijaro C.N."/>
            <person name="Fluegel L."/>
            <person name="Davis C.M."/>
            <person name="Simpson J.R."/>
            <person name="Lauterbach L."/>
            <person name="Steele A.D."/>
            <person name="Gui C."/>
            <person name="Meng S."/>
            <person name="Li G."/>
            <person name="Viehrig K."/>
            <person name="Ye F."/>
            <person name="Su P."/>
            <person name="Kiefer A.F."/>
            <person name="Nichols A."/>
            <person name="Cepeda A.J."/>
            <person name="Yan W."/>
            <person name="Fan B."/>
            <person name="Jiang Y."/>
            <person name="Adhikari A."/>
            <person name="Zheng C.-J."/>
            <person name="Schuster L."/>
            <person name="Cowan T.M."/>
            <person name="Smanski M.J."/>
            <person name="Chevrette M.G."/>
            <person name="De Carvalho L.P.S."/>
            <person name="Shen B."/>
        </authorList>
    </citation>
    <scope>NUCLEOTIDE SEQUENCE [LARGE SCALE GENOMIC DNA]</scope>
    <source>
        <strain evidence="6 7">NPDC053399</strain>
    </source>
</reference>
<keyword evidence="7" id="KW-1185">Reference proteome</keyword>
<keyword evidence="2" id="KW-0349">Heme</keyword>
<dbReference type="Proteomes" id="UP001614394">
    <property type="component" value="Unassembled WGS sequence"/>
</dbReference>
<keyword evidence="4" id="KW-0408">Iron</keyword>
<dbReference type="InterPro" id="IPR012292">
    <property type="entry name" value="Globin/Proto"/>
</dbReference>
<dbReference type="Gene3D" id="1.10.490.10">
    <property type="entry name" value="Globins"/>
    <property type="match status" value="1"/>
</dbReference>
<name>A0ABW8CHD8_9ACTN</name>
<evidence type="ECO:0000256" key="4">
    <source>
        <dbReference type="ARBA" id="ARBA00023004"/>
    </source>
</evidence>
<evidence type="ECO:0000256" key="3">
    <source>
        <dbReference type="ARBA" id="ARBA00022723"/>
    </source>
</evidence>
<evidence type="ECO:0000256" key="1">
    <source>
        <dbReference type="ARBA" id="ARBA00022448"/>
    </source>
</evidence>
<accession>A0ABW8CHD8</accession>
<keyword evidence="1" id="KW-0813">Transport</keyword>
<dbReference type="InterPro" id="IPR001486">
    <property type="entry name" value="Hemoglobin_trunc"/>
</dbReference>
<evidence type="ECO:0000313" key="6">
    <source>
        <dbReference type="EMBL" id="MFI9105838.1"/>
    </source>
</evidence>
<evidence type="ECO:0000256" key="2">
    <source>
        <dbReference type="ARBA" id="ARBA00022617"/>
    </source>
</evidence>
<organism evidence="6 7">
    <name type="scientific">Streptomyces fildesensis</name>
    <dbReference type="NCBI Taxonomy" id="375757"/>
    <lineage>
        <taxon>Bacteria</taxon>
        <taxon>Bacillati</taxon>
        <taxon>Actinomycetota</taxon>
        <taxon>Actinomycetes</taxon>
        <taxon>Kitasatosporales</taxon>
        <taxon>Streptomycetaceae</taxon>
        <taxon>Streptomyces</taxon>
    </lineage>
</organism>
<proteinExistence type="predicted"/>
<evidence type="ECO:0000313" key="7">
    <source>
        <dbReference type="Proteomes" id="UP001614394"/>
    </source>
</evidence>